<evidence type="ECO:0000256" key="3">
    <source>
        <dbReference type="ARBA" id="ARBA00022475"/>
    </source>
</evidence>
<dbReference type="GO" id="GO:0004222">
    <property type="term" value="F:metalloendopeptidase activity"/>
    <property type="evidence" value="ECO:0007669"/>
    <property type="project" value="UniProtKB-UniRule"/>
</dbReference>
<feature type="domain" description="Peptidase M48" evidence="14">
    <location>
        <begin position="71"/>
        <end position="274"/>
    </location>
</feature>
<keyword evidence="4 12" id="KW-0645">Protease</keyword>
<reference evidence="15" key="2">
    <citation type="submission" date="2020-09" db="EMBL/GenBank/DDBJ databases">
        <authorList>
            <person name="Sun Q."/>
            <person name="Zhou Y."/>
        </authorList>
    </citation>
    <scope>NUCLEOTIDE SEQUENCE</scope>
    <source>
        <strain evidence="15">CGMCC 1.15762</strain>
    </source>
</reference>
<evidence type="ECO:0000256" key="1">
    <source>
        <dbReference type="ARBA" id="ARBA00004651"/>
    </source>
</evidence>
<comment type="subcellular location">
    <subcellularLocation>
        <location evidence="1 12">Cell membrane</location>
        <topology evidence="1 12">Multi-pass membrane protein</topology>
    </subcellularLocation>
</comment>
<feature type="transmembrane region" description="Helical" evidence="12">
    <location>
        <begin position="170"/>
        <end position="193"/>
    </location>
</feature>
<keyword evidence="10 12" id="KW-0482">Metalloprotease</keyword>
<dbReference type="GO" id="GO:0005886">
    <property type="term" value="C:plasma membrane"/>
    <property type="evidence" value="ECO:0007669"/>
    <property type="project" value="UniProtKB-SubCell"/>
</dbReference>
<dbReference type="Proteomes" id="UP000617145">
    <property type="component" value="Unassembled WGS sequence"/>
</dbReference>
<sequence length="325" mass="34228">MGYFKTAMLMAAMTALFMGIGYLLGGSGGAVIALVVAAGMNVFTWWNSNRMVLKMHNARPLSANDPSGVPQLTAELARNAGLPMPAVYMIDTDQPNAFATGRNPSNAAVAVTAGLMRRLSREELAGVIAHELAHIKNHDTAIMTVTATFAGAISMLANFALFFGGSRERLGLVGTLAMMFLAPMAAGLVQMAISRTREYAADKAGAEICRNPLWLASALQSIQKGASVIDNHAAERHPGTAHMFIINPLHAHKRDSLFATHPATENRVAALRELAGEMGPGAPMSGSAQPQASAPWGGASGFTPQTRSESAPRRDPDEGPKGPWG</sequence>
<protein>
    <recommendedName>
        <fullName evidence="12">Protease HtpX homolog</fullName>
        <ecNumber evidence="12">3.4.24.-</ecNumber>
    </recommendedName>
</protein>
<dbReference type="InterPro" id="IPR022919">
    <property type="entry name" value="Pept_M48_protease_HtpX"/>
</dbReference>
<dbReference type="InterPro" id="IPR001915">
    <property type="entry name" value="Peptidase_M48"/>
</dbReference>
<dbReference type="HAMAP" id="MF_00188">
    <property type="entry name" value="Pept_M48_protease_HtpX"/>
    <property type="match status" value="1"/>
</dbReference>
<evidence type="ECO:0000256" key="12">
    <source>
        <dbReference type="HAMAP-Rule" id="MF_00188"/>
    </source>
</evidence>
<keyword evidence="8 12" id="KW-0862">Zinc</keyword>
<feature type="transmembrane region" description="Helical" evidence="12">
    <location>
        <begin position="30"/>
        <end position="46"/>
    </location>
</feature>
<organism evidence="15 16">
    <name type="scientific">Salipiger pallidus</name>
    <dbReference type="NCBI Taxonomy" id="1775170"/>
    <lineage>
        <taxon>Bacteria</taxon>
        <taxon>Pseudomonadati</taxon>
        <taxon>Pseudomonadota</taxon>
        <taxon>Alphaproteobacteria</taxon>
        <taxon>Rhodobacterales</taxon>
        <taxon>Roseobacteraceae</taxon>
        <taxon>Salipiger</taxon>
    </lineage>
</organism>
<keyword evidence="16" id="KW-1185">Reference proteome</keyword>
<feature type="binding site" evidence="12">
    <location>
        <position position="134"/>
    </location>
    <ligand>
        <name>Zn(2+)</name>
        <dbReference type="ChEBI" id="CHEBI:29105"/>
        <note>catalytic</note>
    </ligand>
</feature>
<dbReference type="Pfam" id="PF01435">
    <property type="entry name" value="Peptidase_M48"/>
    <property type="match status" value="1"/>
</dbReference>
<reference evidence="15" key="1">
    <citation type="journal article" date="2014" name="Int. J. Syst. Evol. Microbiol.">
        <title>Complete genome sequence of Corynebacterium casei LMG S-19264T (=DSM 44701T), isolated from a smear-ripened cheese.</title>
        <authorList>
            <consortium name="US DOE Joint Genome Institute (JGI-PGF)"/>
            <person name="Walter F."/>
            <person name="Albersmeier A."/>
            <person name="Kalinowski J."/>
            <person name="Ruckert C."/>
        </authorList>
    </citation>
    <scope>NUCLEOTIDE SEQUENCE</scope>
    <source>
        <strain evidence="15">CGMCC 1.15762</strain>
    </source>
</reference>
<feature type="binding site" evidence="12">
    <location>
        <position position="198"/>
    </location>
    <ligand>
        <name>Zn(2+)</name>
        <dbReference type="ChEBI" id="CHEBI:29105"/>
        <note>catalytic</note>
    </ligand>
</feature>
<keyword evidence="3 12" id="KW-1003">Cell membrane</keyword>
<feature type="region of interest" description="Disordered" evidence="13">
    <location>
        <begin position="277"/>
        <end position="325"/>
    </location>
</feature>
<evidence type="ECO:0000256" key="5">
    <source>
        <dbReference type="ARBA" id="ARBA00022692"/>
    </source>
</evidence>
<comment type="similarity">
    <text evidence="2 12">Belongs to the peptidase M48B family.</text>
</comment>
<dbReference type="NCBIfam" id="NF002826">
    <property type="entry name" value="PRK03001.1"/>
    <property type="match status" value="1"/>
</dbReference>
<feature type="binding site" evidence="12">
    <location>
        <position position="130"/>
    </location>
    <ligand>
        <name>Zn(2+)</name>
        <dbReference type="ChEBI" id="CHEBI:29105"/>
        <note>catalytic</note>
    </ligand>
</feature>
<dbReference type="InterPro" id="IPR050083">
    <property type="entry name" value="HtpX_protease"/>
</dbReference>
<dbReference type="CDD" id="cd07336">
    <property type="entry name" value="M48B_HtpX_like"/>
    <property type="match status" value="1"/>
</dbReference>
<feature type="compositionally biased region" description="Basic and acidic residues" evidence="13">
    <location>
        <begin position="310"/>
        <end position="325"/>
    </location>
</feature>
<keyword evidence="5 12" id="KW-0812">Transmembrane</keyword>
<keyword evidence="7 12" id="KW-0378">Hydrolase</keyword>
<evidence type="ECO:0000256" key="8">
    <source>
        <dbReference type="ARBA" id="ARBA00022833"/>
    </source>
</evidence>
<evidence type="ECO:0000256" key="10">
    <source>
        <dbReference type="ARBA" id="ARBA00023049"/>
    </source>
</evidence>
<evidence type="ECO:0000313" key="15">
    <source>
        <dbReference type="EMBL" id="GGG74096.1"/>
    </source>
</evidence>
<dbReference type="GO" id="GO:0008270">
    <property type="term" value="F:zinc ion binding"/>
    <property type="evidence" value="ECO:0007669"/>
    <property type="project" value="UniProtKB-UniRule"/>
</dbReference>
<name>A0A8J3EGL5_9RHOB</name>
<dbReference type="EC" id="3.4.24.-" evidence="12"/>
<dbReference type="EMBL" id="BMJV01000004">
    <property type="protein sequence ID" value="GGG74096.1"/>
    <property type="molecule type" value="Genomic_DNA"/>
</dbReference>
<evidence type="ECO:0000313" key="16">
    <source>
        <dbReference type="Proteomes" id="UP000617145"/>
    </source>
</evidence>
<feature type="transmembrane region" description="Helical" evidence="12">
    <location>
        <begin position="141"/>
        <end position="164"/>
    </location>
</feature>
<evidence type="ECO:0000256" key="9">
    <source>
        <dbReference type="ARBA" id="ARBA00022989"/>
    </source>
</evidence>
<gene>
    <name evidence="15" type="primary">htpx</name>
    <name evidence="12" type="synonym">htpX</name>
    <name evidence="15" type="ORF">GCM10011415_23140</name>
</gene>
<evidence type="ECO:0000256" key="13">
    <source>
        <dbReference type="SAM" id="MobiDB-lite"/>
    </source>
</evidence>
<accession>A0A8J3EGL5</accession>
<keyword evidence="6 12" id="KW-0479">Metal-binding</keyword>
<evidence type="ECO:0000256" key="4">
    <source>
        <dbReference type="ARBA" id="ARBA00022670"/>
    </source>
</evidence>
<keyword evidence="9 12" id="KW-1133">Transmembrane helix</keyword>
<dbReference type="PANTHER" id="PTHR43221">
    <property type="entry name" value="PROTEASE HTPX"/>
    <property type="match status" value="1"/>
</dbReference>
<evidence type="ECO:0000256" key="11">
    <source>
        <dbReference type="ARBA" id="ARBA00023136"/>
    </source>
</evidence>
<evidence type="ECO:0000256" key="2">
    <source>
        <dbReference type="ARBA" id="ARBA00009779"/>
    </source>
</evidence>
<feature type="active site" evidence="12">
    <location>
        <position position="131"/>
    </location>
</feature>
<comment type="cofactor">
    <cofactor evidence="12">
        <name>Zn(2+)</name>
        <dbReference type="ChEBI" id="CHEBI:29105"/>
    </cofactor>
    <text evidence="12">Binds 1 zinc ion per subunit.</text>
</comment>
<comment type="caution">
    <text evidence="15">The sequence shown here is derived from an EMBL/GenBank/DDBJ whole genome shotgun (WGS) entry which is preliminary data.</text>
</comment>
<evidence type="ECO:0000259" key="14">
    <source>
        <dbReference type="Pfam" id="PF01435"/>
    </source>
</evidence>
<proteinExistence type="inferred from homology"/>
<keyword evidence="11 12" id="KW-0472">Membrane</keyword>
<dbReference type="NCBIfam" id="NF002363">
    <property type="entry name" value="PRK01345.1"/>
    <property type="match status" value="1"/>
</dbReference>
<dbReference type="AlphaFoldDB" id="A0A8J3EGL5"/>
<evidence type="ECO:0000256" key="7">
    <source>
        <dbReference type="ARBA" id="ARBA00022801"/>
    </source>
</evidence>
<evidence type="ECO:0000256" key="6">
    <source>
        <dbReference type="ARBA" id="ARBA00022723"/>
    </source>
</evidence>
<dbReference type="GO" id="GO:0006508">
    <property type="term" value="P:proteolysis"/>
    <property type="evidence" value="ECO:0007669"/>
    <property type="project" value="UniProtKB-KW"/>
</dbReference>
<dbReference type="Gene3D" id="3.30.2010.10">
    <property type="entry name" value="Metalloproteases ('zincins'), catalytic domain"/>
    <property type="match status" value="1"/>
</dbReference>
<dbReference type="PANTHER" id="PTHR43221:SF1">
    <property type="entry name" value="PROTEASE HTPX"/>
    <property type="match status" value="1"/>
</dbReference>
<dbReference type="RefSeq" id="WP_188790379.1">
    <property type="nucleotide sequence ID" value="NZ_BMJV01000004.1"/>
</dbReference>